<feature type="transmembrane region" description="Helical" evidence="7">
    <location>
        <begin position="30"/>
        <end position="53"/>
    </location>
</feature>
<evidence type="ECO:0000256" key="1">
    <source>
        <dbReference type="ARBA" id="ARBA00004651"/>
    </source>
</evidence>
<keyword evidence="5 7" id="KW-1133">Transmembrane helix</keyword>
<evidence type="ECO:0000256" key="2">
    <source>
        <dbReference type="ARBA" id="ARBA00022448"/>
    </source>
</evidence>
<feature type="transmembrane region" description="Helical" evidence="7">
    <location>
        <begin position="218"/>
        <end position="235"/>
    </location>
</feature>
<comment type="caution">
    <text evidence="9">The sequence shown here is derived from an EMBL/GenBank/DDBJ whole genome shotgun (WGS) entry which is preliminary data.</text>
</comment>
<evidence type="ECO:0000313" key="10">
    <source>
        <dbReference type="Proteomes" id="UP001198962"/>
    </source>
</evidence>
<reference evidence="9" key="1">
    <citation type="submission" date="2021-10" db="EMBL/GenBank/DDBJ databases">
        <title>Anaerobic single-cell dispensing facilitates the cultivation of human gut bacteria.</title>
        <authorList>
            <person name="Afrizal A."/>
        </authorList>
    </citation>
    <scope>NUCLEOTIDE SEQUENCE</scope>
    <source>
        <strain evidence="9">CLA-AA-H274</strain>
    </source>
</reference>
<dbReference type="GO" id="GO:0005886">
    <property type="term" value="C:plasma membrane"/>
    <property type="evidence" value="ECO:0007669"/>
    <property type="project" value="UniProtKB-SubCell"/>
</dbReference>
<dbReference type="RefSeq" id="WP_177977170.1">
    <property type="nucleotide sequence ID" value="NZ_JAJEPU010000003.1"/>
</dbReference>
<keyword evidence="6 7" id="KW-0472">Membrane</keyword>
<evidence type="ECO:0000256" key="6">
    <source>
        <dbReference type="ARBA" id="ARBA00023136"/>
    </source>
</evidence>
<dbReference type="Proteomes" id="UP001198962">
    <property type="component" value="Unassembled WGS sequence"/>
</dbReference>
<dbReference type="Pfam" id="PF00528">
    <property type="entry name" value="BPD_transp_1"/>
    <property type="match status" value="1"/>
</dbReference>
<keyword evidence="2 7" id="KW-0813">Transport</keyword>
<organism evidence="9 10">
    <name type="scientific">Brotaphodocola catenula</name>
    <dbReference type="NCBI Taxonomy" id="2885361"/>
    <lineage>
        <taxon>Bacteria</taxon>
        <taxon>Bacillati</taxon>
        <taxon>Bacillota</taxon>
        <taxon>Clostridia</taxon>
        <taxon>Lachnospirales</taxon>
        <taxon>Lachnospiraceae</taxon>
        <taxon>Brotaphodocola</taxon>
    </lineage>
</organism>
<dbReference type="InterPro" id="IPR000515">
    <property type="entry name" value="MetI-like"/>
</dbReference>
<comment type="similarity">
    <text evidence="7">Belongs to the binding-protein-dependent transport system permease family.</text>
</comment>
<dbReference type="GO" id="GO:0015416">
    <property type="term" value="F:ABC-type phosphonate transporter activity"/>
    <property type="evidence" value="ECO:0007669"/>
    <property type="project" value="InterPro"/>
</dbReference>
<dbReference type="InterPro" id="IPR005769">
    <property type="entry name" value="PhnE/PtxC"/>
</dbReference>
<dbReference type="PROSITE" id="PS50928">
    <property type="entry name" value="ABC_TM1"/>
    <property type="match status" value="1"/>
</dbReference>
<feature type="transmembrane region" description="Helical" evidence="7">
    <location>
        <begin position="189"/>
        <end position="206"/>
    </location>
</feature>
<dbReference type="NCBIfam" id="TIGR01097">
    <property type="entry name" value="PhnE"/>
    <property type="match status" value="1"/>
</dbReference>
<keyword evidence="10" id="KW-1185">Reference proteome</keyword>
<evidence type="ECO:0000256" key="3">
    <source>
        <dbReference type="ARBA" id="ARBA00022475"/>
    </source>
</evidence>
<dbReference type="SUPFAM" id="SSF161098">
    <property type="entry name" value="MetI-like"/>
    <property type="match status" value="1"/>
</dbReference>
<protein>
    <submittedName>
        <fullName evidence="9">Phosphonate ABC transporter, permease protein PhnE</fullName>
    </submittedName>
</protein>
<gene>
    <name evidence="9" type="primary">phnE</name>
    <name evidence="9" type="ORF">LKD32_01930</name>
</gene>
<evidence type="ECO:0000256" key="5">
    <source>
        <dbReference type="ARBA" id="ARBA00022989"/>
    </source>
</evidence>
<keyword evidence="3" id="KW-1003">Cell membrane</keyword>
<feature type="transmembrane region" description="Helical" evidence="7">
    <location>
        <begin position="90"/>
        <end position="111"/>
    </location>
</feature>
<comment type="subcellular location">
    <subcellularLocation>
        <location evidence="1 7">Cell membrane</location>
        <topology evidence="1 7">Multi-pass membrane protein</topology>
    </subcellularLocation>
</comment>
<dbReference type="PANTHER" id="PTHR30043">
    <property type="entry name" value="PHOSPHONATES TRANSPORT SYSTEM PERMEASE PROTEIN"/>
    <property type="match status" value="1"/>
</dbReference>
<sequence length="273" mass="30051">MSIYDKIFRPKTFTISNGKSVSQKRSRAPLAVVILLAMTILSVKITGFSMVVLTTRIKEFFVILGQMFPPKWDYMPSVWQPLFDTIKMSLLGSFIGSVLVVPFAMLASTNVIPSRVIVSLMRLFLSIVRTLPTLVTALIATYIFGLGTLAGTTAIAVFTFAYIGKILYEEIETVDMGAFEAMEAMGATKVRAFISAIVPQVLPSYLSNCLFCFEGNVRYASILGYVGAGGLGLILNEKIGWREYPSVGMILIALFVTVFIIETISRAARRHLV</sequence>
<feature type="transmembrane region" description="Helical" evidence="7">
    <location>
        <begin position="247"/>
        <end position="268"/>
    </location>
</feature>
<dbReference type="InterPro" id="IPR035906">
    <property type="entry name" value="MetI-like_sf"/>
</dbReference>
<dbReference type="CDD" id="cd06261">
    <property type="entry name" value="TM_PBP2"/>
    <property type="match status" value="1"/>
</dbReference>
<feature type="domain" description="ABC transmembrane type-1" evidence="8">
    <location>
        <begin position="82"/>
        <end position="265"/>
    </location>
</feature>
<dbReference type="EMBL" id="JAJEPU010000003">
    <property type="protein sequence ID" value="MCC2163654.1"/>
    <property type="molecule type" value="Genomic_DNA"/>
</dbReference>
<evidence type="ECO:0000259" key="8">
    <source>
        <dbReference type="PROSITE" id="PS50928"/>
    </source>
</evidence>
<evidence type="ECO:0000256" key="7">
    <source>
        <dbReference type="RuleBase" id="RU363032"/>
    </source>
</evidence>
<evidence type="ECO:0000313" key="9">
    <source>
        <dbReference type="EMBL" id="MCC2163654.1"/>
    </source>
</evidence>
<keyword evidence="4 7" id="KW-0812">Transmembrane</keyword>
<dbReference type="PANTHER" id="PTHR30043:SF1">
    <property type="entry name" value="ABC TRANSPORT SYSTEM PERMEASE PROTEIN P69"/>
    <property type="match status" value="1"/>
</dbReference>
<name>A0AAE3DIQ1_9FIRM</name>
<evidence type="ECO:0000256" key="4">
    <source>
        <dbReference type="ARBA" id="ARBA00022692"/>
    </source>
</evidence>
<proteinExistence type="inferred from homology"/>
<dbReference type="Gene3D" id="1.10.3720.10">
    <property type="entry name" value="MetI-like"/>
    <property type="match status" value="1"/>
</dbReference>
<accession>A0AAE3DIQ1</accession>
<dbReference type="AlphaFoldDB" id="A0AAE3DIQ1"/>